<dbReference type="Pfam" id="PF08152">
    <property type="entry name" value="GUCT"/>
    <property type="match status" value="1"/>
</dbReference>
<accession>B6AJH7</accession>
<evidence type="ECO:0000256" key="3">
    <source>
        <dbReference type="ARBA" id="ARBA00022801"/>
    </source>
</evidence>
<evidence type="ECO:0000259" key="8">
    <source>
        <dbReference type="PROSITE" id="PS51194"/>
    </source>
</evidence>
<name>B6AJH7_CRYMR</name>
<dbReference type="PROSITE" id="PS51192">
    <property type="entry name" value="HELICASE_ATP_BIND_1"/>
    <property type="match status" value="1"/>
</dbReference>
<evidence type="ECO:0000256" key="1">
    <source>
        <dbReference type="ARBA" id="ARBA00006517"/>
    </source>
</evidence>
<keyword evidence="2 6" id="KW-0547">Nucleotide-binding</keyword>
<dbReference type="SMART" id="SM00490">
    <property type="entry name" value="HELICc"/>
    <property type="match status" value="1"/>
</dbReference>
<keyword evidence="3 6" id="KW-0378">Hydrolase</keyword>
<dbReference type="InterPro" id="IPR044742">
    <property type="entry name" value="DEAD/DEAH_RhlB"/>
</dbReference>
<dbReference type="InterPro" id="IPR027417">
    <property type="entry name" value="P-loop_NTPase"/>
</dbReference>
<comment type="similarity">
    <text evidence="1">Belongs to the DEAD box helicase family. DDX21/DDX50 subfamily.</text>
</comment>
<dbReference type="eggNOG" id="KOG0331">
    <property type="taxonomic scope" value="Eukaryota"/>
</dbReference>
<dbReference type="InterPro" id="IPR035979">
    <property type="entry name" value="RBD_domain_sf"/>
</dbReference>
<dbReference type="Pfam" id="PF00270">
    <property type="entry name" value="DEAD"/>
    <property type="match status" value="1"/>
</dbReference>
<evidence type="ECO:0000313" key="10">
    <source>
        <dbReference type="Proteomes" id="UP000001460"/>
    </source>
</evidence>
<dbReference type="VEuPathDB" id="CryptoDB:CMU_021310"/>
<dbReference type="PANTHER" id="PTHR47959:SF1">
    <property type="entry name" value="ATP-DEPENDENT RNA HELICASE DBPA"/>
    <property type="match status" value="1"/>
</dbReference>
<dbReference type="EMBL" id="DS989739">
    <property type="protein sequence ID" value="EEA08368.1"/>
    <property type="molecule type" value="Genomic_DNA"/>
</dbReference>
<feature type="domain" description="Helicase C-terminal" evidence="8">
    <location>
        <begin position="274"/>
        <end position="416"/>
    </location>
</feature>
<dbReference type="InterPro" id="IPR050079">
    <property type="entry name" value="DEAD_box_RNA_helicase"/>
</dbReference>
<dbReference type="PANTHER" id="PTHR47959">
    <property type="entry name" value="ATP-DEPENDENT RNA HELICASE RHLE-RELATED"/>
    <property type="match status" value="1"/>
</dbReference>
<dbReference type="Proteomes" id="UP000001460">
    <property type="component" value="Unassembled WGS sequence"/>
</dbReference>
<dbReference type="InterPro" id="IPR012562">
    <property type="entry name" value="GUCT"/>
</dbReference>
<dbReference type="InterPro" id="IPR014001">
    <property type="entry name" value="Helicase_ATP-bd"/>
</dbReference>
<dbReference type="OMA" id="IPECAIN"/>
<sequence length="667" mass="75590">MEIKKRKVEVNEESSVELYPFSTETMEILKKRGINRLFPIQAKSFNYIFNKNDVLGKAKTGTGKTLAFVLPVIERLIKKGKFHTNEIGRKPLVLVLLPTRELAQQVSNEFELMKGNNRYKVVSIYGGSPEYPQIQEVKKGVDIIVGCPGRVLDFIERNILNVSKINVLILDEADKMLEMGFKEYVDKVIDFVKKQTSEENTDKNRRFQILLFSATVPSWIKKIVNEIMSNDTVTVDVTNISVDGNEDSSDSGNTRIRHLAIQCAYPQRTALLKDIITMYAGIHGKCIIFTETKQTANEISMRSTISDMCQVLHGDIQQSQREIALQAFKEGRYRCLVATDVAARGLHIDDVAVVIQLAPPRDIDTYIHRAGRTGRAGKFGTAILFCNMNDYPFLLNIEKIGNINFQRIGAPQFEEILQKTADSVGEYLVGKNISSTILNSLTKPAKDIIIKLWKKLQCNTQKKRQRKQIEDRDNDLSLNNMENVPDIPECAINALAYCLIELTGINSEISEIPHRSVLNGREEFKSYLIKFSKLKDTIASNGYIWRFLKNNLRGYESLIEKIQCMTLLKSGDGAVFDIPVVHLKEWEDAIQNLICKTKDVDTSTFQISAASSNLPELVIPNTLNSHQDFGSNLRVNQQHISNKIGFRQTNNRTRPFGRGGVTRRGRY</sequence>
<organism evidence="9 10">
    <name type="scientific">Cryptosporidium muris (strain RN66)</name>
    <dbReference type="NCBI Taxonomy" id="441375"/>
    <lineage>
        <taxon>Eukaryota</taxon>
        <taxon>Sar</taxon>
        <taxon>Alveolata</taxon>
        <taxon>Apicomplexa</taxon>
        <taxon>Conoidasida</taxon>
        <taxon>Coccidia</taxon>
        <taxon>Eucoccidiorida</taxon>
        <taxon>Eimeriorina</taxon>
        <taxon>Cryptosporidiidae</taxon>
        <taxon>Cryptosporidium</taxon>
    </lineage>
</organism>
<evidence type="ECO:0000256" key="4">
    <source>
        <dbReference type="ARBA" id="ARBA00022806"/>
    </source>
</evidence>
<dbReference type="SUPFAM" id="SSF52540">
    <property type="entry name" value="P-loop containing nucleoside triphosphate hydrolases"/>
    <property type="match status" value="1"/>
</dbReference>
<feature type="domain" description="Helicase ATP-binding" evidence="7">
    <location>
        <begin position="45"/>
        <end position="234"/>
    </location>
</feature>
<keyword evidence="5 6" id="KW-0067">ATP-binding</keyword>
<dbReference type="AlphaFoldDB" id="B6AJH7"/>
<dbReference type="CDD" id="cd18787">
    <property type="entry name" value="SF2_C_DEAD"/>
    <property type="match status" value="1"/>
</dbReference>
<gene>
    <name evidence="9" type="ORF">CMU_021310</name>
</gene>
<evidence type="ECO:0000256" key="5">
    <source>
        <dbReference type="ARBA" id="ARBA00022840"/>
    </source>
</evidence>
<dbReference type="InterPro" id="IPR001650">
    <property type="entry name" value="Helicase_C-like"/>
</dbReference>
<dbReference type="SUPFAM" id="SSF54928">
    <property type="entry name" value="RNA-binding domain, RBD"/>
    <property type="match status" value="1"/>
</dbReference>
<evidence type="ECO:0000256" key="2">
    <source>
        <dbReference type="ARBA" id="ARBA00022741"/>
    </source>
</evidence>
<dbReference type="InterPro" id="IPR011545">
    <property type="entry name" value="DEAD/DEAH_box_helicase_dom"/>
</dbReference>
<dbReference type="GO" id="GO:0005524">
    <property type="term" value="F:ATP binding"/>
    <property type="evidence" value="ECO:0007669"/>
    <property type="project" value="UniProtKB-KW"/>
</dbReference>
<evidence type="ECO:0000259" key="7">
    <source>
        <dbReference type="PROSITE" id="PS51192"/>
    </source>
</evidence>
<evidence type="ECO:0000313" key="9">
    <source>
        <dbReference type="EMBL" id="EEA08368.1"/>
    </source>
</evidence>
<dbReference type="GeneID" id="6997883"/>
<dbReference type="Gene3D" id="3.40.50.300">
    <property type="entry name" value="P-loop containing nucleotide triphosphate hydrolases"/>
    <property type="match status" value="2"/>
</dbReference>
<dbReference type="GO" id="GO:0016787">
    <property type="term" value="F:hydrolase activity"/>
    <property type="evidence" value="ECO:0007669"/>
    <property type="project" value="UniProtKB-KW"/>
</dbReference>
<dbReference type="Gene3D" id="3.30.70.2280">
    <property type="match status" value="1"/>
</dbReference>
<dbReference type="GO" id="GO:0003724">
    <property type="term" value="F:RNA helicase activity"/>
    <property type="evidence" value="ECO:0007669"/>
    <property type="project" value="UniProtKB-EC"/>
</dbReference>
<protein>
    <submittedName>
        <fullName evidence="9">DEAD/DEAH box helicase family protein</fullName>
    </submittedName>
</protein>
<dbReference type="GO" id="GO:0003723">
    <property type="term" value="F:RNA binding"/>
    <property type="evidence" value="ECO:0007669"/>
    <property type="project" value="UniProtKB-KW"/>
</dbReference>
<dbReference type="CDD" id="cd00268">
    <property type="entry name" value="DEADc"/>
    <property type="match status" value="1"/>
</dbReference>
<keyword evidence="10" id="KW-1185">Reference proteome</keyword>
<dbReference type="GO" id="GO:0005829">
    <property type="term" value="C:cytosol"/>
    <property type="evidence" value="ECO:0007669"/>
    <property type="project" value="TreeGrafter"/>
</dbReference>
<dbReference type="OrthoDB" id="4255at2759"/>
<dbReference type="InterPro" id="IPR000629">
    <property type="entry name" value="RNA-helicase_DEAD-box_CS"/>
</dbReference>
<reference evidence="9" key="1">
    <citation type="submission" date="2008-06" db="EMBL/GenBank/DDBJ databases">
        <authorList>
            <person name="Lorenzi H."/>
            <person name="Inman J."/>
            <person name="Miller J."/>
            <person name="Schobel S."/>
            <person name="Amedeo P."/>
            <person name="Caler E.V."/>
            <person name="da Silva J."/>
        </authorList>
    </citation>
    <scope>NUCLEOTIDE SEQUENCE [LARGE SCALE GENOMIC DNA]</scope>
    <source>
        <strain evidence="9">RN66</strain>
    </source>
</reference>
<dbReference type="PROSITE" id="PS00039">
    <property type="entry name" value="DEAD_ATP_HELICASE"/>
    <property type="match status" value="1"/>
</dbReference>
<dbReference type="STRING" id="441375.B6AJH7"/>
<dbReference type="PROSITE" id="PS51194">
    <property type="entry name" value="HELICASE_CTER"/>
    <property type="match status" value="1"/>
</dbReference>
<dbReference type="Pfam" id="PF00271">
    <property type="entry name" value="Helicase_C"/>
    <property type="match status" value="1"/>
</dbReference>
<keyword evidence="4 6" id="KW-0347">Helicase</keyword>
<proteinExistence type="inferred from homology"/>
<dbReference type="SMART" id="SM00487">
    <property type="entry name" value="DEXDc"/>
    <property type="match status" value="1"/>
</dbReference>
<dbReference type="CDD" id="cd12937">
    <property type="entry name" value="GUCT_RH7_like"/>
    <property type="match status" value="1"/>
</dbReference>
<dbReference type="RefSeq" id="XP_002142717.1">
    <property type="nucleotide sequence ID" value="XM_002142681.1"/>
</dbReference>
<evidence type="ECO:0000256" key="6">
    <source>
        <dbReference type="RuleBase" id="RU000492"/>
    </source>
</evidence>